<accession>I0H5P3</accession>
<reference evidence="2 3" key="1">
    <citation type="submission" date="2012-02" db="EMBL/GenBank/DDBJ databases">
        <title>Complete genome sequence of Actinoplanes missouriensis 431 (= NBRC 102363).</title>
        <authorList>
            <person name="Ohnishi Y."/>
            <person name="Ishikawa J."/>
            <person name="Sekine M."/>
            <person name="Hosoyama A."/>
            <person name="Harada T."/>
            <person name="Narita H."/>
            <person name="Hata T."/>
            <person name="Konno Y."/>
            <person name="Tutikane K."/>
            <person name="Fujita N."/>
            <person name="Horinouchi S."/>
            <person name="Hayakawa M."/>
        </authorList>
    </citation>
    <scope>NUCLEOTIDE SEQUENCE [LARGE SCALE GENOMIC DNA]</scope>
    <source>
        <strain evidence="3">ATCC 14538 / DSM 43046 / CBS 188.64 / JCM 3121 / NBRC 102363 / NCIMB 12654 / NRRL B-3342 / UNCC 431</strain>
    </source>
</reference>
<dbReference type="Proteomes" id="UP000007882">
    <property type="component" value="Chromosome"/>
</dbReference>
<evidence type="ECO:0000313" key="3">
    <source>
        <dbReference type="Proteomes" id="UP000007882"/>
    </source>
</evidence>
<evidence type="ECO:0000256" key="1">
    <source>
        <dbReference type="SAM" id="MobiDB-lite"/>
    </source>
</evidence>
<evidence type="ECO:0000313" key="2">
    <source>
        <dbReference type="EMBL" id="BAL88330.1"/>
    </source>
</evidence>
<keyword evidence="3" id="KW-1185">Reference proteome</keyword>
<organism evidence="2 3">
    <name type="scientific">Actinoplanes missouriensis (strain ATCC 14538 / DSM 43046 / CBS 188.64 / JCM 3121 / NBRC 102363 / NCIMB 12654 / NRRL B-3342 / UNCC 431)</name>
    <dbReference type="NCBI Taxonomy" id="512565"/>
    <lineage>
        <taxon>Bacteria</taxon>
        <taxon>Bacillati</taxon>
        <taxon>Actinomycetota</taxon>
        <taxon>Actinomycetes</taxon>
        <taxon>Micromonosporales</taxon>
        <taxon>Micromonosporaceae</taxon>
        <taxon>Actinoplanes</taxon>
    </lineage>
</organism>
<dbReference type="HOGENOM" id="CLU_3003681_0_0_11"/>
<sequence>MWVESAPELAPGTIGFVRLAPLAPLAPLDWRDLQAGQSITMHEGTHPQSEQAPSSK</sequence>
<gene>
    <name evidence="2" type="ordered locus">AMIS_31100</name>
</gene>
<name>I0H5P3_ACTM4</name>
<proteinExistence type="predicted"/>
<dbReference type="KEGG" id="ams:AMIS_31100"/>
<dbReference type="AlphaFoldDB" id="I0H5P3"/>
<protein>
    <submittedName>
        <fullName evidence="2">Uncharacterized protein</fullName>
    </submittedName>
</protein>
<feature type="region of interest" description="Disordered" evidence="1">
    <location>
        <begin position="36"/>
        <end position="56"/>
    </location>
</feature>
<dbReference type="EMBL" id="AP012319">
    <property type="protein sequence ID" value="BAL88330.1"/>
    <property type="molecule type" value="Genomic_DNA"/>
</dbReference>